<dbReference type="AlphaFoldDB" id="A0A9D1YBB3"/>
<feature type="binding site" evidence="3">
    <location>
        <position position="59"/>
    </location>
    <ligand>
        <name>shikimate</name>
        <dbReference type="ChEBI" id="CHEBI:36208"/>
    </ligand>
</feature>
<organism evidence="5 6">
    <name type="scientific">Candidatus Acutalibacter pullistercoris</name>
    <dbReference type="NCBI Taxonomy" id="2838418"/>
    <lineage>
        <taxon>Bacteria</taxon>
        <taxon>Bacillati</taxon>
        <taxon>Bacillota</taxon>
        <taxon>Clostridia</taxon>
        <taxon>Eubacteriales</taxon>
        <taxon>Acutalibacteraceae</taxon>
        <taxon>Acutalibacter</taxon>
    </lineage>
</organism>
<feature type="binding site" evidence="3">
    <location>
        <begin position="122"/>
        <end position="126"/>
    </location>
    <ligand>
        <name>NADP(+)</name>
        <dbReference type="ChEBI" id="CHEBI:58349"/>
    </ligand>
</feature>
<evidence type="ECO:0000256" key="1">
    <source>
        <dbReference type="ARBA" id="ARBA00004871"/>
    </source>
</evidence>
<name>A0A9D1YBB3_9FIRM</name>
<dbReference type="EMBL" id="DXDU01000008">
    <property type="protein sequence ID" value="HIY25634.1"/>
    <property type="molecule type" value="Genomic_DNA"/>
</dbReference>
<feature type="binding site" evidence="3">
    <location>
        <position position="231"/>
    </location>
    <ligand>
        <name>NADP(+)</name>
        <dbReference type="ChEBI" id="CHEBI:58349"/>
    </ligand>
</feature>
<dbReference type="InterPro" id="IPR046346">
    <property type="entry name" value="Aminoacid_DH-like_N_sf"/>
</dbReference>
<dbReference type="InterPro" id="IPR036291">
    <property type="entry name" value="NAD(P)-bd_dom_sf"/>
</dbReference>
<feature type="binding site" evidence="3">
    <location>
        <position position="261"/>
    </location>
    <ligand>
        <name>shikimate</name>
        <dbReference type="ChEBI" id="CHEBI:36208"/>
    </ligand>
</feature>
<reference evidence="5" key="2">
    <citation type="submission" date="2021-04" db="EMBL/GenBank/DDBJ databases">
        <authorList>
            <person name="Gilroy R."/>
        </authorList>
    </citation>
    <scope>NUCLEOTIDE SEQUENCE</scope>
    <source>
        <strain evidence="5">1282</strain>
    </source>
</reference>
<feature type="binding site" evidence="3">
    <location>
        <position position="254"/>
    </location>
    <ligand>
        <name>NADP(+)</name>
        <dbReference type="ChEBI" id="CHEBI:58349"/>
    </ligand>
</feature>
<reference evidence="5" key="1">
    <citation type="journal article" date="2021" name="PeerJ">
        <title>Extensive microbial diversity within the chicken gut microbiome revealed by metagenomics and culture.</title>
        <authorList>
            <person name="Gilroy R."/>
            <person name="Ravi A."/>
            <person name="Getino M."/>
            <person name="Pursley I."/>
            <person name="Horton D.L."/>
            <person name="Alikhan N.F."/>
            <person name="Baker D."/>
            <person name="Gharbi K."/>
            <person name="Hall N."/>
            <person name="Watson M."/>
            <person name="Adriaenssens E.M."/>
            <person name="Foster-Nyarko E."/>
            <person name="Jarju S."/>
            <person name="Secka A."/>
            <person name="Antonio M."/>
            <person name="Oren A."/>
            <person name="Chaudhuri R.R."/>
            <person name="La Ragione R."/>
            <person name="Hildebrand F."/>
            <person name="Pallen M.J."/>
        </authorList>
    </citation>
    <scope>NUCLEOTIDE SEQUENCE</scope>
    <source>
        <strain evidence="5">1282</strain>
    </source>
</reference>
<dbReference type="InterPro" id="IPR022893">
    <property type="entry name" value="Shikimate_DH_fam"/>
</dbReference>
<dbReference type="Proteomes" id="UP000823915">
    <property type="component" value="Unassembled WGS sequence"/>
</dbReference>
<dbReference type="Gene3D" id="3.40.50.10860">
    <property type="entry name" value="Leucine Dehydrogenase, chain A, domain 1"/>
    <property type="match status" value="1"/>
</dbReference>
<dbReference type="SUPFAM" id="SSF53223">
    <property type="entry name" value="Aminoacid dehydrogenase-like, N-terminal domain"/>
    <property type="match status" value="1"/>
</dbReference>
<comment type="caution">
    <text evidence="5">The sequence shown here is derived from an EMBL/GenBank/DDBJ whole genome shotgun (WGS) entry which is preliminary data.</text>
</comment>
<dbReference type="GO" id="GO:0019632">
    <property type="term" value="P:shikimate metabolic process"/>
    <property type="evidence" value="ECO:0007669"/>
    <property type="project" value="TreeGrafter"/>
</dbReference>
<feature type="binding site" evidence="3">
    <location>
        <begin position="16"/>
        <end position="18"/>
    </location>
    <ligand>
        <name>shikimate</name>
        <dbReference type="ChEBI" id="CHEBI:36208"/>
    </ligand>
</feature>
<dbReference type="PANTHER" id="PTHR21089:SF1">
    <property type="entry name" value="BIFUNCTIONAL 3-DEHYDROQUINATE DEHYDRATASE_SHIKIMATE DEHYDROGENASE, CHLOROPLASTIC"/>
    <property type="match status" value="1"/>
</dbReference>
<evidence type="ECO:0000256" key="2">
    <source>
        <dbReference type="ARBA" id="ARBA00023141"/>
    </source>
</evidence>
<keyword evidence="3" id="KW-0028">Amino-acid biosynthesis</keyword>
<dbReference type="GO" id="GO:0008652">
    <property type="term" value="P:amino acid biosynthetic process"/>
    <property type="evidence" value="ECO:0007669"/>
    <property type="project" value="UniProtKB-KW"/>
</dbReference>
<feature type="binding site" evidence="3">
    <location>
        <position position="84"/>
    </location>
    <ligand>
        <name>shikimate</name>
        <dbReference type="ChEBI" id="CHEBI:36208"/>
    </ligand>
</feature>
<comment type="function">
    <text evidence="3">Involved in the biosynthesis of the chorismate, which leads to the biosynthesis of aromatic amino acids. Catalyzes the reversible NADPH linked reduction of 3-dehydroshikimate (DHSA) to yield shikimate (SA).</text>
</comment>
<dbReference type="GO" id="GO:0009423">
    <property type="term" value="P:chorismate biosynthetic process"/>
    <property type="evidence" value="ECO:0007669"/>
    <property type="project" value="UniProtKB-UniRule"/>
</dbReference>
<feature type="binding site" evidence="3">
    <location>
        <position position="233"/>
    </location>
    <ligand>
        <name>shikimate</name>
        <dbReference type="ChEBI" id="CHEBI:36208"/>
    </ligand>
</feature>
<evidence type="ECO:0000259" key="4">
    <source>
        <dbReference type="Pfam" id="PF08501"/>
    </source>
</evidence>
<keyword evidence="3" id="KW-0521">NADP</keyword>
<keyword evidence="2 3" id="KW-0057">Aromatic amino acid biosynthesis</keyword>
<dbReference type="HAMAP" id="MF_00222">
    <property type="entry name" value="Shikimate_DH_AroE"/>
    <property type="match status" value="1"/>
</dbReference>
<comment type="subunit">
    <text evidence="3">Homodimer.</text>
</comment>
<dbReference type="Pfam" id="PF08501">
    <property type="entry name" value="Shikimate_dh_N"/>
    <property type="match status" value="1"/>
</dbReference>
<comment type="caution">
    <text evidence="3">Lacks conserved residue(s) required for the propagation of feature annotation.</text>
</comment>
<feature type="binding site" evidence="3">
    <location>
        <position position="99"/>
    </location>
    <ligand>
        <name>shikimate</name>
        <dbReference type="ChEBI" id="CHEBI:36208"/>
    </ligand>
</feature>
<dbReference type="InterPro" id="IPR013708">
    <property type="entry name" value="Shikimate_DH-bd_N"/>
</dbReference>
<dbReference type="SUPFAM" id="SSF51735">
    <property type="entry name" value="NAD(P)-binding Rossmann-fold domains"/>
    <property type="match status" value="1"/>
</dbReference>
<dbReference type="Gene3D" id="3.40.50.720">
    <property type="entry name" value="NAD(P)-binding Rossmann-like Domain"/>
    <property type="match status" value="1"/>
</dbReference>
<gene>
    <name evidence="3" type="primary">aroE</name>
    <name evidence="5" type="ORF">H9838_00485</name>
</gene>
<dbReference type="EC" id="1.1.1.25" evidence="3"/>
<accession>A0A9D1YBB3</accession>
<dbReference type="GO" id="GO:0009073">
    <property type="term" value="P:aromatic amino acid family biosynthetic process"/>
    <property type="evidence" value="ECO:0007669"/>
    <property type="project" value="UniProtKB-KW"/>
</dbReference>
<feature type="domain" description="Shikimate dehydrogenase substrate binding N-terminal" evidence="4">
    <location>
        <begin position="8"/>
        <end position="86"/>
    </location>
</feature>
<comment type="similarity">
    <text evidence="3">Belongs to the shikimate dehydrogenase family.</text>
</comment>
<comment type="pathway">
    <text evidence="1 3">Metabolic intermediate biosynthesis; chorismate biosynthesis; chorismate from D-erythrose 4-phosphate and phosphoenolpyruvate: step 4/7.</text>
</comment>
<dbReference type="GO" id="GO:0004764">
    <property type="term" value="F:shikimate 3-dehydrogenase (NADP+) activity"/>
    <property type="evidence" value="ECO:0007669"/>
    <property type="project" value="UniProtKB-UniRule"/>
</dbReference>
<evidence type="ECO:0000313" key="5">
    <source>
        <dbReference type="EMBL" id="HIY25634.1"/>
    </source>
</evidence>
<protein>
    <recommendedName>
        <fullName evidence="3">Shikimate dehydrogenase (NADP(+))</fullName>
        <shortName evidence="3">SDH</shortName>
        <ecNumber evidence="3">1.1.1.25</ecNumber>
    </recommendedName>
</protein>
<dbReference type="PANTHER" id="PTHR21089">
    <property type="entry name" value="SHIKIMATE DEHYDROGENASE"/>
    <property type="match status" value="1"/>
</dbReference>
<sequence length="295" mass="31950">MKTQRAAVIGHPIGHTMSPLIQKRLFALGGIPLEYEVLDLPDLEAGLPRLRGLDCFNVTIPYKSAILPFLDEVDPQAARFGSVNTVKVEGGRLTGYTTDGAGCRKALENHGLDFSGRVLLLGNGGAARALAFEIAQERKDPDLTIACRKNSQPKAVALGEELAAFLRQRGDRDFRIEIQTYEELEGLCGCGVPKPEYDLLLNATSVGMYPHAGESPVSAQVVGRCKAVFDAVYNPGETELLRLAKEAGAVAVGGMEMLVYQAVAAHEIWYGSKFRGEDLEALCREAQAETERLFG</sequence>
<evidence type="ECO:0000256" key="3">
    <source>
        <dbReference type="HAMAP-Rule" id="MF_00222"/>
    </source>
</evidence>
<evidence type="ECO:0000313" key="6">
    <source>
        <dbReference type="Proteomes" id="UP000823915"/>
    </source>
</evidence>
<proteinExistence type="inferred from homology"/>
<comment type="catalytic activity">
    <reaction evidence="3">
        <text>shikimate + NADP(+) = 3-dehydroshikimate + NADPH + H(+)</text>
        <dbReference type="Rhea" id="RHEA:17737"/>
        <dbReference type="ChEBI" id="CHEBI:15378"/>
        <dbReference type="ChEBI" id="CHEBI:16630"/>
        <dbReference type="ChEBI" id="CHEBI:36208"/>
        <dbReference type="ChEBI" id="CHEBI:57783"/>
        <dbReference type="ChEBI" id="CHEBI:58349"/>
        <dbReference type="EC" id="1.1.1.25"/>
    </reaction>
</comment>
<dbReference type="CDD" id="cd01065">
    <property type="entry name" value="NAD_bind_Shikimate_DH"/>
    <property type="match status" value="1"/>
</dbReference>
<keyword evidence="3" id="KW-0560">Oxidoreductase</keyword>
<feature type="active site" description="Proton acceptor" evidence="3">
    <location>
        <position position="63"/>
    </location>
</feature>